<evidence type="ECO:0000313" key="2">
    <source>
        <dbReference type="Proteomes" id="UP000594121"/>
    </source>
</evidence>
<dbReference type="AlphaFoldDB" id="A0A7L9FHR1"/>
<reference evidence="1 2" key="1">
    <citation type="submission" date="2020-10" db="EMBL/GenBank/DDBJ databases">
        <title>Thermofilum lucidum 3507LT sp. nov. a novel member of Thermofilaceae family isolated from Chile hot spring, and proposal of description order Thermofilales.</title>
        <authorList>
            <person name="Zayulina K.S."/>
            <person name="Elcheninov A.G."/>
            <person name="Toshchakov S.V."/>
            <person name="Kublanov I.V."/>
        </authorList>
    </citation>
    <scope>NUCLEOTIDE SEQUENCE [LARGE SCALE GENOMIC DNA]</scope>
    <source>
        <strain evidence="1 2">3507LT</strain>
    </source>
</reference>
<protein>
    <submittedName>
        <fullName evidence="1">NAD(P)/FAD-dependent oxidoreductase</fullName>
    </submittedName>
</protein>
<dbReference type="SUPFAM" id="SSF51905">
    <property type="entry name" value="FAD/NAD(P)-binding domain"/>
    <property type="match status" value="1"/>
</dbReference>
<name>A0A7L9FHR1_9CREN</name>
<evidence type="ECO:0000313" key="1">
    <source>
        <dbReference type="EMBL" id="QOJ79368.1"/>
    </source>
</evidence>
<dbReference type="Gene3D" id="3.50.50.60">
    <property type="entry name" value="FAD/NAD(P)-binding domain"/>
    <property type="match status" value="2"/>
</dbReference>
<dbReference type="KEGG" id="thel:IG193_02590"/>
<dbReference type="EMBL" id="CP062310">
    <property type="protein sequence ID" value="QOJ79368.1"/>
    <property type="molecule type" value="Genomic_DNA"/>
</dbReference>
<dbReference type="InterPro" id="IPR036188">
    <property type="entry name" value="FAD/NAD-bd_sf"/>
</dbReference>
<organism evidence="1 2">
    <name type="scientific">Infirmifilum lucidum</name>
    <dbReference type="NCBI Taxonomy" id="2776706"/>
    <lineage>
        <taxon>Archaea</taxon>
        <taxon>Thermoproteota</taxon>
        <taxon>Thermoprotei</taxon>
        <taxon>Thermofilales</taxon>
        <taxon>Thermofilaceae</taxon>
        <taxon>Infirmifilum</taxon>
    </lineage>
</organism>
<dbReference type="GeneID" id="59148748"/>
<dbReference type="PANTHER" id="PTHR42685:SF20">
    <property type="entry name" value="HYDROGENASE, PUTATIVE-RELATED"/>
    <property type="match status" value="1"/>
</dbReference>
<keyword evidence="2" id="KW-1185">Reference proteome</keyword>
<accession>A0A7L9FHR1</accession>
<proteinExistence type="predicted"/>
<dbReference type="PANTHER" id="PTHR42685">
    <property type="entry name" value="GERANYLGERANYL DIPHOSPHATE REDUCTASE"/>
    <property type="match status" value="1"/>
</dbReference>
<dbReference type="RefSeq" id="WP_192819340.1">
    <property type="nucleotide sequence ID" value="NZ_CP062310.1"/>
</dbReference>
<dbReference type="InterPro" id="IPR050407">
    <property type="entry name" value="Geranylgeranyl_reductase"/>
</dbReference>
<dbReference type="Pfam" id="PF13450">
    <property type="entry name" value="NAD_binding_8"/>
    <property type="match status" value="1"/>
</dbReference>
<sequence length="361" mass="38379">MSTRGGVERVAIVGGGPAGAFLARLLVDAGYKVKVFEGAPRYAFKACGWGVPHTIERVFRIPEDIVLVKITGYEVYVGERLSKTGRGRFYGYIIDKERLISSLLEGVDVERRWVDPGRLHGFDLVVDARGHAAYGGRKALALQVEGRVREYPGDAIRIHFLPDLVGYAWVFPLGDGKAKVGVGGIAGRDRLLGHLRSLARTIGLETGGSVMGSAVASGGLRLEGDGIVRIGEAAGAVMPLSGEGIRPSMITARALFESVLGRRSFQDVISGYGLDFNIQVQLGVLRALERSTPAGRIEIFEKAPVEVLECVTAGCVTKSFLAGALARWPGFFLKVARLGGLGGLARGSGGLFAGDQEDATL</sequence>
<gene>
    <name evidence="1" type="ORF">IG193_02590</name>
</gene>
<dbReference type="Proteomes" id="UP000594121">
    <property type="component" value="Chromosome"/>
</dbReference>
<dbReference type="InParanoid" id="A0A7L9FHR1"/>